<accession>A0A1B9H2D4</accession>
<reference evidence="3" key="2">
    <citation type="submission" date="2013-12" db="EMBL/GenBank/DDBJ databases">
        <title>Evolution of pathogenesis and genome organization in the Tremellales.</title>
        <authorList>
            <person name="Cuomo C."/>
            <person name="Litvintseva A."/>
            <person name="Heitman J."/>
            <person name="Chen Y."/>
            <person name="Sun S."/>
            <person name="Springer D."/>
            <person name="Dromer F."/>
            <person name="Young S."/>
            <person name="Zeng Q."/>
            <person name="Chapman S."/>
            <person name="Gujja S."/>
            <person name="Saif S."/>
            <person name="Birren B."/>
        </authorList>
    </citation>
    <scope>NUCLEOTIDE SEQUENCE [LARGE SCALE GENOMIC DNA]</scope>
    <source>
        <strain evidence="3">BCC8398</strain>
    </source>
</reference>
<protein>
    <submittedName>
        <fullName evidence="2">Uncharacterized protein</fullName>
    </submittedName>
</protein>
<feature type="compositionally biased region" description="Pro residues" evidence="1">
    <location>
        <begin position="312"/>
        <end position="339"/>
    </location>
</feature>
<feature type="region of interest" description="Disordered" evidence="1">
    <location>
        <begin position="1"/>
        <end position="96"/>
    </location>
</feature>
<dbReference type="EMBL" id="KV700122">
    <property type="protein sequence ID" value="OCF37430.1"/>
    <property type="molecule type" value="Genomic_DNA"/>
</dbReference>
<reference evidence="2 3" key="1">
    <citation type="submission" date="2013-07" db="EMBL/GenBank/DDBJ databases">
        <title>The Genome Sequence of Cryptococcus heveanensis BCC8398.</title>
        <authorList>
            <consortium name="The Broad Institute Genome Sequencing Platform"/>
            <person name="Cuomo C."/>
            <person name="Litvintseva A."/>
            <person name="Chen Y."/>
            <person name="Heitman J."/>
            <person name="Sun S."/>
            <person name="Springer D."/>
            <person name="Dromer F."/>
            <person name="Young S.K."/>
            <person name="Zeng Q."/>
            <person name="Gargeya S."/>
            <person name="Fitzgerald M."/>
            <person name="Abouelleil A."/>
            <person name="Alvarado L."/>
            <person name="Berlin A.M."/>
            <person name="Chapman S.B."/>
            <person name="Dewar J."/>
            <person name="Goldberg J."/>
            <person name="Griggs A."/>
            <person name="Gujja S."/>
            <person name="Hansen M."/>
            <person name="Howarth C."/>
            <person name="Imamovic A."/>
            <person name="Larimer J."/>
            <person name="McCowan C."/>
            <person name="Murphy C."/>
            <person name="Pearson M."/>
            <person name="Priest M."/>
            <person name="Roberts A."/>
            <person name="Saif S."/>
            <person name="Shea T."/>
            <person name="Sykes S."/>
            <person name="Wortman J."/>
            <person name="Nusbaum C."/>
            <person name="Birren B."/>
        </authorList>
    </citation>
    <scope>NUCLEOTIDE SEQUENCE [LARGE SCALE GENOMIC DNA]</scope>
    <source>
        <strain evidence="2 3">BCC8398</strain>
    </source>
</reference>
<feature type="compositionally biased region" description="Acidic residues" evidence="1">
    <location>
        <begin position="134"/>
        <end position="143"/>
    </location>
</feature>
<dbReference type="AlphaFoldDB" id="A0A1B9H2D4"/>
<dbReference type="Proteomes" id="UP000092666">
    <property type="component" value="Unassembled WGS sequence"/>
</dbReference>
<feature type="compositionally biased region" description="Basic and acidic residues" evidence="1">
    <location>
        <begin position="144"/>
        <end position="157"/>
    </location>
</feature>
<feature type="compositionally biased region" description="Polar residues" evidence="1">
    <location>
        <begin position="256"/>
        <end position="276"/>
    </location>
</feature>
<proteinExistence type="predicted"/>
<evidence type="ECO:0000256" key="1">
    <source>
        <dbReference type="SAM" id="MobiDB-lite"/>
    </source>
</evidence>
<keyword evidence="3" id="KW-1185">Reference proteome</keyword>
<feature type="region of interest" description="Disordered" evidence="1">
    <location>
        <begin position="125"/>
        <end position="358"/>
    </location>
</feature>
<organism evidence="2 3">
    <name type="scientific">Kwoniella heveanensis BCC8398</name>
    <dbReference type="NCBI Taxonomy" id="1296120"/>
    <lineage>
        <taxon>Eukaryota</taxon>
        <taxon>Fungi</taxon>
        <taxon>Dikarya</taxon>
        <taxon>Basidiomycota</taxon>
        <taxon>Agaricomycotina</taxon>
        <taxon>Tremellomycetes</taxon>
        <taxon>Tremellales</taxon>
        <taxon>Cryptococcaceae</taxon>
        <taxon>Kwoniella</taxon>
    </lineage>
</organism>
<gene>
    <name evidence="2" type="ORF">I316_00551</name>
</gene>
<feature type="compositionally biased region" description="Polar residues" evidence="1">
    <location>
        <begin position="1"/>
        <end position="21"/>
    </location>
</feature>
<name>A0A1B9H2D4_9TREE</name>
<evidence type="ECO:0000313" key="2">
    <source>
        <dbReference type="EMBL" id="OCF37430.1"/>
    </source>
</evidence>
<evidence type="ECO:0000313" key="3">
    <source>
        <dbReference type="Proteomes" id="UP000092666"/>
    </source>
</evidence>
<sequence length="458" mass="49915">MSRSHVANMHSISTPPGTPLSTPRIAPSPPHNTPGHVTPLGFNNDRDRPRDSGVQAIGAFFATPYDSDAESDFDELPTPAQSAATIPNPPIGRNPVARARTGDVSVNVVNTPKGYKNALEAKIRSQAGELDGNWSEEDDEEENYDGRRQYEHQEQLKEVQLQPPSPVKGRQSDESGRVRPLTVVEFPEPSLQPEQGHGRGYPQSPAHGDATRDHGENGIGLGLTHTQPLRPAGPVRSHSDDHNGSTHALGHPRTPPRTNTAPLQPRFNSAQSQYPPSIQVLPPHPQPHAQNHNARPQPRLNTSLSPPRTIALPPPSSPISPLLAAPPKPHFSPLSPPSSPFAKPSSNGRPDSTNGSIRGFDAMAEKKAFFREGQEELMSPFSTRRTERKRAGRANTKSAIMLSGMDFWKRFSVHVKLDEAEKAQAKAGDANGSAWLNKAQEQRSRIKKIIWAFLVLVS</sequence>
<feature type="compositionally biased region" description="Polar residues" evidence="1">
    <location>
        <begin position="347"/>
        <end position="356"/>
    </location>
</feature>
<dbReference type="OrthoDB" id="2596791at2759"/>